<dbReference type="PANTHER" id="PTHR33781">
    <property type="entry name" value="PROTEIN PHYTOCHROME KINASE SUBSTRATE 1-RELATED"/>
    <property type="match status" value="1"/>
</dbReference>
<reference evidence="3" key="1">
    <citation type="journal article" date="2020" name="Nat. Commun.">
        <title>Genome sequence of the cluster root forming white lupin.</title>
        <authorList>
            <person name="Hufnagel B."/>
            <person name="Marques A."/>
            <person name="Soriano A."/>
            <person name="Marques L."/>
            <person name="Divol F."/>
            <person name="Doumas P."/>
            <person name="Sallet E."/>
            <person name="Mancinotti D."/>
            <person name="Carrere S."/>
            <person name="Marande W."/>
            <person name="Arribat S."/>
            <person name="Keller J."/>
            <person name="Huneau C."/>
            <person name="Blein T."/>
            <person name="Aime D."/>
            <person name="Laguerre M."/>
            <person name="Taylor J."/>
            <person name="Schubert V."/>
            <person name="Nelson M."/>
            <person name="Geu-Flores F."/>
            <person name="Crespi M."/>
            <person name="Gallardo-Guerrero K."/>
            <person name="Delaux P.-M."/>
            <person name="Salse J."/>
            <person name="Berges H."/>
            <person name="Guyot R."/>
            <person name="Gouzy J."/>
            <person name="Peret B."/>
        </authorList>
    </citation>
    <scope>NUCLEOTIDE SEQUENCE [LARGE SCALE GENOMIC DNA]</scope>
    <source>
        <strain evidence="3">cv. Amiga</strain>
    </source>
</reference>
<protein>
    <submittedName>
        <fullName evidence="2">Uncharacterized protein</fullName>
    </submittedName>
</protein>
<feature type="region of interest" description="Disordered" evidence="1">
    <location>
        <begin position="384"/>
        <end position="405"/>
    </location>
</feature>
<dbReference type="PANTHER" id="PTHR33781:SF17">
    <property type="entry name" value="KINASE SUBSTRATE PROTEIN, PUTATIVE-RELATED"/>
    <property type="match status" value="1"/>
</dbReference>
<feature type="region of interest" description="Disordered" evidence="1">
    <location>
        <begin position="458"/>
        <end position="479"/>
    </location>
</feature>
<feature type="region of interest" description="Disordered" evidence="1">
    <location>
        <begin position="115"/>
        <end position="138"/>
    </location>
</feature>
<dbReference type="EMBL" id="WOCE01000009">
    <property type="protein sequence ID" value="KAE9607373.1"/>
    <property type="molecule type" value="Genomic_DNA"/>
</dbReference>
<evidence type="ECO:0000313" key="3">
    <source>
        <dbReference type="Proteomes" id="UP000447434"/>
    </source>
</evidence>
<sequence>MFSTANNRIHKLQTLNTEKNHHFQESIFSPYLNRNNEGNSIRRFVEPRTKLSPLMTNKKSPHHNGEIGVFGAEKYFNEEELNTSRGSNKAVTKYMHQRDQQIALETMNYKAQYGTPSIRSESTTSNSQSALLQRNSQRNMKNKVHAKSFLAGVGLKCSCSDKDSVDINSKSSDEISFNKTDTYGIVHGKTTPRKIFNVGLDANHSVIINKPIPNLLINKDVHLQKPEKLEMVGMKRENSLAFTSKNFGLRNNNHQVKMILQLEQEEEIPRKSLEVFGSPIFPSRDIPTTKFEEIDFPRNSSSNFINDAASDASSDLFEIESFKEKPNSFFLDRQASCVASSPKSCYAPSEASIEWSVITESAAVISDCDEDQMSQGTIRSPIRVSLSSSSNGKSTKSKRDMQKRPSMLLGGCKSHKAVRVAGVAPISTSSQVQPHSNNISRVPRFPAEKKLGNFGARHGQKHAYASTPHSPHSSKLLYI</sequence>
<dbReference type="AlphaFoldDB" id="A0A6A5LJ56"/>
<accession>A0A6A5LJ56</accession>
<dbReference type="Proteomes" id="UP000447434">
    <property type="component" value="Chromosome 9"/>
</dbReference>
<feature type="compositionally biased region" description="Low complexity" evidence="1">
    <location>
        <begin position="385"/>
        <end position="394"/>
    </location>
</feature>
<keyword evidence="3" id="KW-1185">Reference proteome</keyword>
<evidence type="ECO:0000313" key="2">
    <source>
        <dbReference type="EMBL" id="KAE9607373.1"/>
    </source>
</evidence>
<dbReference type="InterPro" id="IPR039615">
    <property type="entry name" value="PKS"/>
</dbReference>
<organism evidence="2 3">
    <name type="scientific">Lupinus albus</name>
    <name type="common">White lupine</name>
    <name type="synonym">Lupinus termis</name>
    <dbReference type="NCBI Taxonomy" id="3870"/>
    <lineage>
        <taxon>Eukaryota</taxon>
        <taxon>Viridiplantae</taxon>
        <taxon>Streptophyta</taxon>
        <taxon>Embryophyta</taxon>
        <taxon>Tracheophyta</taxon>
        <taxon>Spermatophyta</taxon>
        <taxon>Magnoliopsida</taxon>
        <taxon>eudicotyledons</taxon>
        <taxon>Gunneridae</taxon>
        <taxon>Pentapetalae</taxon>
        <taxon>rosids</taxon>
        <taxon>fabids</taxon>
        <taxon>Fabales</taxon>
        <taxon>Fabaceae</taxon>
        <taxon>Papilionoideae</taxon>
        <taxon>50 kb inversion clade</taxon>
        <taxon>genistoids sensu lato</taxon>
        <taxon>core genistoids</taxon>
        <taxon>Genisteae</taxon>
        <taxon>Lupinus</taxon>
    </lineage>
</organism>
<dbReference type="GO" id="GO:0009638">
    <property type="term" value="P:phototropism"/>
    <property type="evidence" value="ECO:0007669"/>
    <property type="project" value="InterPro"/>
</dbReference>
<name>A0A6A5LJ56_LUPAL</name>
<gene>
    <name evidence="2" type="ORF">Lalb_Chr09g0329321</name>
</gene>
<proteinExistence type="predicted"/>
<comment type="caution">
    <text evidence="2">The sequence shown here is derived from an EMBL/GenBank/DDBJ whole genome shotgun (WGS) entry which is preliminary data.</text>
</comment>
<evidence type="ECO:0000256" key="1">
    <source>
        <dbReference type="SAM" id="MobiDB-lite"/>
    </source>
</evidence>
<dbReference type="OrthoDB" id="1916150at2759"/>